<keyword evidence="6 8" id="KW-1133">Transmembrane helix</keyword>
<feature type="transmembrane region" description="Helical" evidence="8">
    <location>
        <begin position="157"/>
        <end position="183"/>
    </location>
</feature>
<keyword evidence="2" id="KW-0813">Transport</keyword>
<name>A0A9W6CS42_XANFL</name>
<proteinExistence type="predicted"/>
<feature type="transmembrane region" description="Helical" evidence="8">
    <location>
        <begin position="291"/>
        <end position="313"/>
    </location>
</feature>
<evidence type="ECO:0000313" key="10">
    <source>
        <dbReference type="EMBL" id="MDR6335788.1"/>
    </source>
</evidence>
<evidence type="ECO:0000313" key="9">
    <source>
        <dbReference type="EMBL" id="GLI24277.1"/>
    </source>
</evidence>
<keyword evidence="7 8" id="KW-0472">Membrane</keyword>
<keyword evidence="12" id="KW-1185">Reference proteome</keyword>
<dbReference type="PANTHER" id="PTHR32196">
    <property type="entry name" value="ABC TRANSPORTER PERMEASE PROTEIN YPHD-RELATED-RELATED"/>
    <property type="match status" value="1"/>
</dbReference>
<dbReference type="EMBL" id="JAVDPY010000009">
    <property type="protein sequence ID" value="MDR6335788.1"/>
    <property type="molecule type" value="Genomic_DNA"/>
</dbReference>
<evidence type="ECO:0000256" key="2">
    <source>
        <dbReference type="ARBA" id="ARBA00022448"/>
    </source>
</evidence>
<evidence type="ECO:0000313" key="11">
    <source>
        <dbReference type="Proteomes" id="UP001144397"/>
    </source>
</evidence>
<evidence type="ECO:0000256" key="1">
    <source>
        <dbReference type="ARBA" id="ARBA00004651"/>
    </source>
</evidence>
<dbReference type="PANTHER" id="PTHR32196:SF21">
    <property type="entry name" value="ABC TRANSPORTER PERMEASE PROTEIN YPHD-RELATED"/>
    <property type="match status" value="1"/>
</dbReference>
<sequence length="321" mass="32672">MSDHALSSAPGSARARIPSVPGVAVALVGLSVLFAVASPGFLTAGNLSNILVQSVILLLLALPMTLIIMTEGLDLSMGAVLTLASLVLALIVVATQSLMLGLAGALCVGLAFGLTNGWLVASLGIPPFVATLGTLGAAQGLALIVSDGQSVVGIPRFVRLVYSGEVAGIPNPVLIGAGFYALFHVLLYHTRFGTYICALGGNREALTLAGVKWKRLLISVYMLGGAMAGVAALLMTARMNAGHPTAAIGMEFDAIAAVALGGTSFEKGNGWIFGTLMGVLTVGVLRNGLNLMAVPSSVQVACIGVLVIFALFLDGMRSKKS</sequence>
<evidence type="ECO:0000313" key="12">
    <source>
        <dbReference type="Proteomes" id="UP001245370"/>
    </source>
</evidence>
<comment type="caution">
    <text evidence="9">The sequence shown here is derived from an EMBL/GenBank/DDBJ whole genome shotgun (WGS) entry which is preliminary data.</text>
</comment>
<dbReference type="GeneID" id="95764725"/>
<dbReference type="GO" id="GO:0005886">
    <property type="term" value="C:plasma membrane"/>
    <property type="evidence" value="ECO:0007669"/>
    <property type="project" value="UniProtKB-SubCell"/>
</dbReference>
<evidence type="ECO:0000256" key="4">
    <source>
        <dbReference type="ARBA" id="ARBA00022519"/>
    </source>
</evidence>
<evidence type="ECO:0000256" key="3">
    <source>
        <dbReference type="ARBA" id="ARBA00022475"/>
    </source>
</evidence>
<feature type="transmembrane region" description="Helical" evidence="8">
    <location>
        <begin position="20"/>
        <end position="43"/>
    </location>
</feature>
<reference evidence="9" key="1">
    <citation type="submission" date="2022-12" db="EMBL/GenBank/DDBJ databases">
        <title>Reference genome sequencing for broad-spectrum identification of bacterial and archaeal isolates by mass spectrometry.</title>
        <authorList>
            <person name="Sekiguchi Y."/>
            <person name="Tourlousse D.M."/>
        </authorList>
    </citation>
    <scope>NUCLEOTIDE SEQUENCE</scope>
    <source>
        <strain evidence="9">301</strain>
    </source>
</reference>
<dbReference type="GO" id="GO:0022857">
    <property type="term" value="F:transmembrane transporter activity"/>
    <property type="evidence" value="ECO:0007669"/>
    <property type="project" value="InterPro"/>
</dbReference>
<feature type="transmembrane region" description="Helical" evidence="8">
    <location>
        <begin position="75"/>
        <end position="93"/>
    </location>
</feature>
<accession>A0A9W6CS42</accession>
<protein>
    <submittedName>
        <fullName evidence="10">Ribose transport system permease protein</fullName>
    </submittedName>
    <submittedName>
        <fullName evidence="9">Sugar ABC transporter permease</fullName>
    </submittedName>
</protein>
<dbReference type="InterPro" id="IPR001851">
    <property type="entry name" value="ABC_transp_permease"/>
</dbReference>
<dbReference type="Proteomes" id="UP001245370">
    <property type="component" value="Unassembled WGS sequence"/>
</dbReference>
<evidence type="ECO:0000256" key="6">
    <source>
        <dbReference type="ARBA" id="ARBA00022989"/>
    </source>
</evidence>
<dbReference type="RefSeq" id="WP_281809067.1">
    <property type="nucleotide sequence ID" value="NZ_BSDO01000007.1"/>
</dbReference>
<keyword evidence="5 8" id="KW-0812">Transmembrane</keyword>
<feature type="transmembrane region" description="Helical" evidence="8">
    <location>
        <begin position="100"/>
        <end position="119"/>
    </location>
</feature>
<dbReference type="Pfam" id="PF02653">
    <property type="entry name" value="BPD_transp_2"/>
    <property type="match status" value="1"/>
</dbReference>
<evidence type="ECO:0000256" key="5">
    <source>
        <dbReference type="ARBA" id="ARBA00022692"/>
    </source>
</evidence>
<comment type="subcellular location">
    <subcellularLocation>
        <location evidence="1">Cell membrane</location>
        <topology evidence="1">Multi-pass membrane protein</topology>
    </subcellularLocation>
</comment>
<dbReference type="Proteomes" id="UP001144397">
    <property type="component" value="Unassembled WGS sequence"/>
</dbReference>
<dbReference type="CDD" id="cd06579">
    <property type="entry name" value="TM_PBP1_transp_AraH_like"/>
    <property type="match status" value="1"/>
</dbReference>
<keyword evidence="3" id="KW-1003">Cell membrane</keyword>
<evidence type="ECO:0000256" key="8">
    <source>
        <dbReference type="SAM" id="Phobius"/>
    </source>
</evidence>
<feature type="transmembrane region" description="Helical" evidence="8">
    <location>
        <begin position="216"/>
        <end position="235"/>
    </location>
</feature>
<reference evidence="10 12" key="2">
    <citation type="submission" date="2023-07" db="EMBL/GenBank/DDBJ databases">
        <title>Genomic Encyclopedia of Type Strains, Phase IV (KMG-IV): sequencing the most valuable type-strain genomes for metagenomic binning, comparative biology and taxonomic classification.</title>
        <authorList>
            <person name="Goeker M."/>
        </authorList>
    </citation>
    <scope>NUCLEOTIDE SEQUENCE [LARGE SCALE GENOMIC DNA]</scope>
    <source>
        <strain evidence="10 12">DSM 338</strain>
    </source>
</reference>
<keyword evidence="4" id="KW-0997">Cell inner membrane</keyword>
<feature type="transmembrane region" description="Helical" evidence="8">
    <location>
        <begin position="50"/>
        <end position="69"/>
    </location>
</feature>
<dbReference type="AlphaFoldDB" id="A0A9W6CS42"/>
<gene>
    <name evidence="10" type="ORF">GGQ86_004286</name>
    <name evidence="9" type="ORF">XFLAVUS301_39510</name>
</gene>
<evidence type="ECO:0000256" key="7">
    <source>
        <dbReference type="ARBA" id="ARBA00023136"/>
    </source>
</evidence>
<dbReference type="EMBL" id="BSDO01000007">
    <property type="protein sequence ID" value="GLI24277.1"/>
    <property type="molecule type" value="Genomic_DNA"/>
</dbReference>
<organism evidence="9 11">
    <name type="scientific">Xanthobacter flavus</name>
    <dbReference type="NCBI Taxonomy" id="281"/>
    <lineage>
        <taxon>Bacteria</taxon>
        <taxon>Pseudomonadati</taxon>
        <taxon>Pseudomonadota</taxon>
        <taxon>Alphaproteobacteria</taxon>
        <taxon>Hyphomicrobiales</taxon>
        <taxon>Xanthobacteraceae</taxon>
        <taxon>Xanthobacter</taxon>
    </lineage>
</organism>